<keyword evidence="6" id="KW-0072">Autophagy</keyword>
<accession>S9UH89</accession>
<dbReference type="EMBL" id="ATMH01003127">
    <property type="protein sequence ID" value="EPY31897.1"/>
    <property type="molecule type" value="Genomic_DNA"/>
</dbReference>
<dbReference type="AlphaFoldDB" id="S9UH89"/>
<protein>
    <recommendedName>
        <fullName evidence="6">Autophagy-related protein</fullName>
    </recommendedName>
</protein>
<gene>
    <name evidence="8" type="ORF">STCU_03127</name>
    <name evidence="7" type="ORF">STCU_04210</name>
</gene>
<dbReference type="InterPro" id="IPR029071">
    <property type="entry name" value="Ubiquitin-like_domsf"/>
</dbReference>
<dbReference type="GO" id="GO:0006914">
    <property type="term" value="P:autophagy"/>
    <property type="evidence" value="ECO:0007669"/>
    <property type="project" value="UniProtKB-KW"/>
</dbReference>
<dbReference type="GO" id="GO:0016020">
    <property type="term" value="C:membrane"/>
    <property type="evidence" value="ECO:0007669"/>
    <property type="project" value="UniProtKB-SubCell"/>
</dbReference>
<comment type="subcellular location">
    <subcellularLocation>
        <location evidence="1">Membrane</location>
    </subcellularLocation>
</comment>
<evidence type="ECO:0000256" key="6">
    <source>
        <dbReference type="RuleBase" id="RU004384"/>
    </source>
</evidence>
<evidence type="ECO:0000256" key="2">
    <source>
        <dbReference type="ARBA" id="ARBA00007293"/>
    </source>
</evidence>
<reference evidence="7 9" key="1">
    <citation type="journal article" date="2013" name="PLoS ONE">
        <title>Predicting the Proteins of Angomonas deanei, Strigomonas culicis and Their Respective Endosymbionts Reveals New Aspects of the Trypanosomatidae Family.</title>
        <authorList>
            <person name="Motta M.C."/>
            <person name="Martins A.C."/>
            <person name="de Souza S.S."/>
            <person name="Catta-Preta C.M."/>
            <person name="Silva R."/>
            <person name="Klein C.C."/>
            <person name="de Almeida L.G."/>
            <person name="de Lima Cunha O."/>
            <person name="Ciapina L.P."/>
            <person name="Brocchi M."/>
            <person name="Colabardini A.C."/>
            <person name="de Araujo Lima B."/>
            <person name="Machado C.R."/>
            <person name="de Almeida Soares C.M."/>
            <person name="Probst C.M."/>
            <person name="de Menezes C.B."/>
            <person name="Thompson C.E."/>
            <person name="Bartholomeu D.C."/>
            <person name="Gradia D.F."/>
            <person name="Pavoni D.P."/>
            <person name="Grisard E.C."/>
            <person name="Fantinatti-Garboggini F."/>
            <person name="Marchini F.K."/>
            <person name="Rodrigues-Luiz G.F."/>
            <person name="Wagner G."/>
            <person name="Goldman G.H."/>
            <person name="Fietto J.L."/>
            <person name="Elias M.C."/>
            <person name="Goldman M.H."/>
            <person name="Sagot M.F."/>
            <person name="Pereira M."/>
            <person name="Stoco P.H."/>
            <person name="de Mendonca-Neto R.P."/>
            <person name="Teixeira S.M."/>
            <person name="Maciel T.E."/>
            <person name="de Oliveira Mendes T.A."/>
            <person name="Urmenyi T.P."/>
            <person name="de Souza W."/>
            <person name="Schenkman S."/>
            <person name="de Vasconcelos A.T."/>
        </authorList>
    </citation>
    <scope>NUCLEOTIDE SEQUENCE [LARGE SCALE GENOMIC DNA]</scope>
</reference>
<sequence>MSYFKGKYTLEERTRKYESARERYPDSILVVCEGNRDPCAAHCHRLRCLPDLTVAALKKELMQRVGLTSEQALYLYVRRYAPANTVELRNLYEKYKDEDGILYFEYAEEDIYGSKNKQINKRTHA</sequence>
<feature type="lipid moiety-binding region" description="Phosphatidylserine amidated glycine; alternate" evidence="5">
    <location>
        <position position="113"/>
    </location>
</feature>
<proteinExistence type="inferred from homology"/>
<evidence type="ECO:0000313" key="8">
    <source>
        <dbReference type="EMBL" id="EPY31897.1"/>
    </source>
</evidence>
<dbReference type="Pfam" id="PF02991">
    <property type="entry name" value="ATG8"/>
    <property type="match status" value="1"/>
</dbReference>
<evidence type="ECO:0000256" key="3">
    <source>
        <dbReference type="ARBA" id="ARBA00023136"/>
    </source>
</evidence>
<dbReference type="InterPro" id="IPR004241">
    <property type="entry name" value="Atg8-like"/>
</dbReference>
<evidence type="ECO:0000256" key="4">
    <source>
        <dbReference type="ARBA" id="ARBA00023288"/>
    </source>
</evidence>
<dbReference type="SUPFAM" id="SSF54236">
    <property type="entry name" value="Ubiquitin-like"/>
    <property type="match status" value="1"/>
</dbReference>
<dbReference type="OrthoDB" id="6738456at2759"/>
<dbReference type="Proteomes" id="UP000015354">
    <property type="component" value="Unassembled WGS sequence"/>
</dbReference>
<dbReference type="EMBL" id="ATMH01004210">
    <property type="protein sequence ID" value="EPY30152.1"/>
    <property type="molecule type" value="Genomic_DNA"/>
</dbReference>
<keyword evidence="4 5" id="KW-0449">Lipoprotein</keyword>
<dbReference type="Gene3D" id="3.10.20.90">
    <property type="entry name" value="Phosphatidylinositol 3-kinase Catalytic Subunit, Chain A, domain 1"/>
    <property type="match status" value="1"/>
</dbReference>
<evidence type="ECO:0000313" key="7">
    <source>
        <dbReference type="EMBL" id="EPY30152.1"/>
    </source>
</evidence>
<keyword evidence="3" id="KW-0472">Membrane</keyword>
<dbReference type="PANTHER" id="PTHR10969">
    <property type="entry name" value="MICROTUBULE-ASSOCIATED PROTEINS 1A/1B LIGHT CHAIN 3-RELATED"/>
    <property type="match status" value="1"/>
</dbReference>
<evidence type="ECO:0000256" key="5">
    <source>
        <dbReference type="PIRSR" id="PIRSR604241-50"/>
    </source>
</evidence>
<reference evidence="7" key="2">
    <citation type="submission" date="2013-03" db="EMBL/GenBank/DDBJ databases">
        <authorList>
            <person name="Motta M.C.M."/>
            <person name="Martins A.C.A."/>
            <person name="Preta C.M.C.C."/>
            <person name="Silva R."/>
            <person name="de Souza S.S."/>
            <person name="Klein C.C."/>
            <person name="de Almeida L.G.P."/>
            <person name="Cunha O.L."/>
            <person name="Colabardini A.C."/>
            <person name="Lima B.A."/>
            <person name="Machado C.R."/>
            <person name="Soares C.M.A."/>
            <person name="de Menezes C.B.A."/>
            <person name="Bartolomeu D.C."/>
            <person name="Grisard E.C."/>
            <person name="Fantinatti-Garboggini F."/>
            <person name="Rodrigues-Luiz G.F."/>
            <person name="Wagner G."/>
            <person name="Goldman G.H."/>
            <person name="Fietto J.L.R."/>
            <person name="Ciapina L.P."/>
            <person name="Brocchi M."/>
            <person name="Elias M.C."/>
            <person name="Goldman M.H.S."/>
            <person name="Sagot M.-F."/>
            <person name="Pereira M."/>
            <person name="Stoco P.H."/>
            <person name="Teixeira S.M.R."/>
            <person name="de Mendonca-Neto R.P."/>
            <person name="Maciel T.E.F."/>
            <person name="Mendes T.A.O."/>
            <person name="Urmenyi T.P."/>
            <person name="Teixeira M.M.G."/>
            <person name="de Camargo E.F.P."/>
            <person name="de Sousa W."/>
            <person name="Schenkman S."/>
            <person name="de Vasconcelos A.T.R."/>
        </authorList>
    </citation>
    <scope>NUCLEOTIDE SEQUENCE</scope>
</reference>
<organism evidence="7 9">
    <name type="scientific">Strigomonas culicis</name>
    <dbReference type="NCBI Taxonomy" id="28005"/>
    <lineage>
        <taxon>Eukaryota</taxon>
        <taxon>Discoba</taxon>
        <taxon>Euglenozoa</taxon>
        <taxon>Kinetoplastea</taxon>
        <taxon>Metakinetoplastina</taxon>
        <taxon>Trypanosomatida</taxon>
        <taxon>Trypanosomatidae</taxon>
        <taxon>Strigomonadinae</taxon>
        <taxon>Strigomonas</taxon>
    </lineage>
</organism>
<comment type="similarity">
    <text evidence="2 6">Belongs to the ATG8 family.</text>
</comment>
<evidence type="ECO:0000313" key="9">
    <source>
        <dbReference type="Proteomes" id="UP000015354"/>
    </source>
</evidence>
<name>S9UH89_9TRYP</name>
<evidence type="ECO:0000256" key="1">
    <source>
        <dbReference type="ARBA" id="ARBA00004370"/>
    </source>
</evidence>
<comment type="caution">
    <text evidence="7">The sequence shown here is derived from an EMBL/GenBank/DDBJ whole genome shotgun (WGS) entry which is preliminary data.</text>
</comment>
<keyword evidence="9" id="KW-1185">Reference proteome</keyword>